<comment type="caution">
    <text evidence="2">The sequence shown here is derived from an EMBL/GenBank/DDBJ whole genome shotgun (WGS) entry which is preliminary data.</text>
</comment>
<keyword evidence="3" id="KW-1185">Reference proteome</keyword>
<dbReference type="EMBL" id="LLWF02000100">
    <property type="protein sequence ID" value="ONH81649.1"/>
    <property type="molecule type" value="Genomic_DNA"/>
</dbReference>
<protein>
    <submittedName>
        <fullName evidence="2">Uncharacterized protein</fullName>
    </submittedName>
</protein>
<evidence type="ECO:0000313" key="2">
    <source>
        <dbReference type="EMBL" id="ONH81649.1"/>
    </source>
</evidence>
<accession>A0A1S8D0Y4</accession>
<dbReference type="AlphaFoldDB" id="A0A1S8D0Y4"/>
<name>A0A1S8D0Y4_9PROT</name>
<gene>
    <name evidence="2" type="ORF">APZ41_018770</name>
</gene>
<evidence type="ECO:0000256" key="1">
    <source>
        <dbReference type="SAM" id="MobiDB-lite"/>
    </source>
</evidence>
<proteinExistence type="predicted"/>
<feature type="region of interest" description="Disordered" evidence="1">
    <location>
        <begin position="31"/>
        <end position="74"/>
    </location>
</feature>
<dbReference type="Proteomes" id="UP000054844">
    <property type="component" value="Unassembled WGS sequence"/>
</dbReference>
<organism evidence="2 3">
    <name type="scientific">Roseomonas mucosa</name>
    <dbReference type="NCBI Taxonomy" id="207340"/>
    <lineage>
        <taxon>Bacteria</taxon>
        <taxon>Pseudomonadati</taxon>
        <taxon>Pseudomonadota</taxon>
        <taxon>Alphaproteobacteria</taxon>
        <taxon>Acetobacterales</taxon>
        <taxon>Roseomonadaceae</taxon>
        <taxon>Roseomonas</taxon>
    </lineage>
</organism>
<sequence length="74" mass="8996">MRERLAMLTEERERERRQLTDQIEDLRTRLDQEGEERRKLTAILTDQTRPPEKQPETPTQPEKPRRLLGLFRRG</sequence>
<evidence type="ECO:0000313" key="3">
    <source>
        <dbReference type="Proteomes" id="UP000054844"/>
    </source>
</evidence>
<reference evidence="2" key="1">
    <citation type="submission" date="2016-12" db="EMBL/GenBank/DDBJ databases">
        <title>Draft genome sequence of Roseomonas mucosa strain AU37, isolated from a peripheral intravenous catheter.</title>
        <authorList>
            <person name="Choudhury M.A."/>
            <person name="Sidjabat H.E."/>
            <person name="Wailan A.M."/>
            <person name="Zhang L."/>
            <person name="Marsh N.M."/>
            <person name="Rickard C.M."/>
            <person name="Davies M."/>
            <person name="Mcmillan D.J."/>
        </authorList>
    </citation>
    <scope>NUCLEOTIDE SEQUENCE [LARGE SCALE GENOMIC DNA]</scope>
    <source>
        <strain evidence="2">AU37</strain>
    </source>
</reference>
<dbReference type="STRING" id="207340.APZ41_018770"/>